<dbReference type="WBParaSite" id="Csp11.Scaffold629.g10339.t1">
    <property type="protein sequence ID" value="Csp11.Scaffold629.g10339.t1"/>
    <property type="gene ID" value="Csp11.Scaffold629.g10339"/>
</dbReference>
<feature type="compositionally biased region" description="Polar residues" evidence="1">
    <location>
        <begin position="45"/>
        <end position="54"/>
    </location>
</feature>
<dbReference type="SMART" id="SM00256">
    <property type="entry name" value="FBOX"/>
    <property type="match status" value="1"/>
</dbReference>
<sequence>MKKSFGGMTLQGNNGSVFSEVPSTVASKAMNPAARYLASRRDKTTVTSDLTHSNKALGGVASQKNNGFKQVGNVLDSTKMNGQHPTDQSGEGQDQKNSVNLNKSFGGFDRQQGEGAKDGDQRSSKNLNKSFGGFDANKVNTRYQQRLNRKLKKQQQRASNPDIPQEVTQKVPEASITVKTPSTVGVSSMDVPKTAVHSDPSANIENSQENSSLLNKSSDSSHLGNYTVDTTHQKSHDSSTKGPMNKSLGGMTLQGNNGSVFTEKPSTVPPKSMNPAARYLASRRDENTAQGTNNSKDLNKSLCGTKSNSQRQACQDGKGQGPKTPINLNKTFGGFNDQNVNSNISKDRGSKNSKNLNKSFGGYAANGENVSSKQQQQEVIQKEAPVPETSITSMAALTDNGSIEDVSKTVAEDVSINLNWTLPAGNLHEAFKEEEDIYSNQTINCSIASSQFVRTQPSAVKVFAYYEKQRENNGEKMNRKVWDLIDGGDEMAILLDKLKTKNRELTETEIKQLVLADPTSLRLCILYEVVGKKSIIESFLNITKIIGTQDIDCNDFEFWFKRFESGNWDLNQKTLFDMPIEILTNIVEELDFLTQMQLRKVSHGLRHIVDDVRFSIDEIICDFEKYGKSKGLAIMVYGPNEDPEKEFNTFKYHEDDSERALNDLRILLENRHLRLDRLEWRDDGSPAIKKQLINMLSSLNHKLEINCLEINANGDVMIGLMKAIKPATLEEISCESELLLFHIDRIAQLEQWKKAKYVYFPTVIFELAFSYHHFMHFKYVDVHVVSISIGDIFFIKQLFSQNNVLDRFICYSKNRPSISDIEDSLGPSEISLDEDHESFSDFEQGVYRIYSIPGSEDVLQLSLTNDDVIFVKGSKESV</sequence>
<protein>
    <submittedName>
        <fullName evidence="4">F-box domain-containing protein</fullName>
    </submittedName>
</protein>
<organism evidence="3 4">
    <name type="scientific">Caenorhabditis tropicalis</name>
    <dbReference type="NCBI Taxonomy" id="1561998"/>
    <lineage>
        <taxon>Eukaryota</taxon>
        <taxon>Metazoa</taxon>
        <taxon>Ecdysozoa</taxon>
        <taxon>Nematoda</taxon>
        <taxon>Chromadorea</taxon>
        <taxon>Rhabditida</taxon>
        <taxon>Rhabditina</taxon>
        <taxon>Rhabditomorpha</taxon>
        <taxon>Rhabditoidea</taxon>
        <taxon>Rhabditidae</taxon>
        <taxon>Peloderinae</taxon>
        <taxon>Caenorhabditis</taxon>
    </lineage>
</organism>
<feature type="compositionally biased region" description="Polar residues" evidence="1">
    <location>
        <begin position="177"/>
        <end position="186"/>
    </location>
</feature>
<dbReference type="Pfam" id="PF17906">
    <property type="entry name" value="HTH_48"/>
    <property type="match status" value="1"/>
</dbReference>
<evidence type="ECO:0000313" key="3">
    <source>
        <dbReference type="Proteomes" id="UP000095282"/>
    </source>
</evidence>
<dbReference type="InterPro" id="IPR040161">
    <property type="entry name" value="FB224"/>
</dbReference>
<feature type="compositionally biased region" description="Polar residues" evidence="1">
    <location>
        <begin position="288"/>
        <end position="313"/>
    </location>
</feature>
<keyword evidence="3" id="KW-1185">Reference proteome</keyword>
<feature type="compositionally biased region" description="Polar residues" evidence="1">
    <location>
        <begin position="75"/>
        <end position="103"/>
    </location>
</feature>
<feature type="compositionally biased region" description="Basic and acidic residues" evidence="1">
    <location>
        <begin position="111"/>
        <end position="123"/>
    </location>
</feature>
<dbReference type="Proteomes" id="UP000095282">
    <property type="component" value="Unplaced"/>
</dbReference>
<evidence type="ECO:0000256" key="1">
    <source>
        <dbReference type="SAM" id="MobiDB-lite"/>
    </source>
</evidence>
<dbReference type="InterPro" id="IPR002900">
    <property type="entry name" value="DUF38/FTH_CAE_spp"/>
</dbReference>
<dbReference type="CDD" id="cd22150">
    <property type="entry name" value="F-box_CeFBXA-like"/>
    <property type="match status" value="1"/>
</dbReference>
<dbReference type="AlphaFoldDB" id="A0A1I7TP03"/>
<name>A0A1I7TP03_9PELO</name>
<dbReference type="GO" id="GO:0045087">
    <property type="term" value="P:innate immune response"/>
    <property type="evidence" value="ECO:0007669"/>
    <property type="project" value="TreeGrafter"/>
</dbReference>
<dbReference type="Pfam" id="PF01827">
    <property type="entry name" value="FTH"/>
    <property type="match status" value="1"/>
</dbReference>
<feature type="compositionally biased region" description="Polar residues" evidence="1">
    <location>
        <begin position="200"/>
        <end position="209"/>
    </location>
</feature>
<dbReference type="PROSITE" id="PS50181">
    <property type="entry name" value="FBOX"/>
    <property type="match status" value="1"/>
</dbReference>
<evidence type="ECO:0000313" key="4">
    <source>
        <dbReference type="WBParaSite" id="Csp11.Scaffold629.g10339.t1"/>
    </source>
</evidence>
<feature type="compositionally biased region" description="Low complexity" evidence="1">
    <location>
        <begin position="210"/>
        <end position="221"/>
    </location>
</feature>
<proteinExistence type="predicted"/>
<reference evidence="4" key="1">
    <citation type="submission" date="2016-11" db="UniProtKB">
        <authorList>
            <consortium name="WormBaseParasite"/>
        </authorList>
    </citation>
    <scope>IDENTIFICATION</scope>
</reference>
<accession>A0A1I7TP03</accession>
<feature type="compositionally biased region" description="Polar residues" evidence="1">
    <location>
        <begin position="326"/>
        <end position="344"/>
    </location>
</feature>
<dbReference type="InterPro" id="IPR001810">
    <property type="entry name" value="F-box_dom"/>
</dbReference>
<evidence type="ECO:0000259" key="2">
    <source>
        <dbReference type="PROSITE" id="PS50181"/>
    </source>
</evidence>
<dbReference type="PANTHER" id="PTHR23015:SF4">
    <property type="entry name" value="DUF38 DOMAIN-CONTAINING PROTEIN-RELATED"/>
    <property type="match status" value="1"/>
</dbReference>
<feature type="region of interest" description="Disordered" evidence="1">
    <location>
        <begin position="35"/>
        <end position="355"/>
    </location>
</feature>
<dbReference type="Pfam" id="PF00646">
    <property type="entry name" value="F-box"/>
    <property type="match status" value="1"/>
</dbReference>
<dbReference type="InterPro" id="IPR041426">
    <property type="entry name" value="Mos1_HTH"/>
</dbReference>
<dbReference type="PANTHER" id="PTHR23015">
    <property type="entry name" value="UNCHARACTERIZED C.ELEGANS PROTEIN"/>
    <property type="match status" value="1"/>
</dbReference>
<feature type="domain" description="F-box" evidence="2">
    <location>
        <begin position="572"/>
        <end position="619"/>
    </location>
</feature>